<dbReference type="EMBL" id="NMTS02000001">
    <property type="protein sequence ID" value="PLK30830.1"/>
    <property type="molecule type" value="Genomic_DNA"/>
</dbReference>
<comment type="caution">
    <text evidence="2">The sequence shown here is derived from an EMBL/GenBank/DDBJ whole genome shotgun (WGS) entry which is preliminary data.</text>
</comment>
<evidence type="ECO:0000313" key="2">
    <source>
        <dbReference type="EMBL" id="PLK30830.1"/>
    </source>
</evidence>
<gene>
    <name evidence="2" type="ORF">CGS50_004255</name>
    <name evidence="1" type="ORF">GKD85_12960</name>
</gene>
<name>A0A2J4JSJ1_9FIRM</name>
<evidence type="ECO:0000313" key="1">
    <source>
        <dbReference type="EMBL" id="MSC81694.1"/>
    </source>
</evidence>
<dbReference type="AlphaFoldDB" id="A0A2J4JSJ1"/>
<dbReference type="Proteomes" id="UP000477010">
    <property type="component" value="Unassembled WGS sequence"/>
</dbReference>
<evidence type="ECO:0000313" key="3">
    <source>
        <dbReference type="Proteomes" id="UP000221015"/>
    </source>
</evidence>
<proteinExistence type="predicted"/>
<accession>A0A2J4JSJ1</accession>
<reference evidence="2 3" key="1">
    <citation type="journal article" date="2017" name="Front. Microbiol.">
        <title>New Insights into the Diversity of the Genus Faecalibacterium.</title>
        <authorList>
            <person name="Benevides L."/>
            <person name="Burman S."/>
            <person name="Martin R."/>
            <person name="Robert V."/>
            <person name="Thomas M."/>
            <person name="Miquel S."/>
            <person name="Chain F."/>
            <person name="Sokol H."/>
            <person name="Bermudez-Humaran L.G."/>
            <person name="Morrison M."/>
            <person name="Langella P."/>
            <person name="Azevedo V.A."/>
            <person name="Chatel J.M."/>
            <person name="Soares S."/>
        </authorList>
    </citation>
    <scope>NUCLEOTIDE SEQUENCE [LARGE SCALE GENOMIC DNA]</scope>
    <source>
        <strain evidence="2 3">CNCM I 4542</strain>
    </source>
</reference>
<dbReference type="Proteomes" id="UP000221015">
    <property type="component" value="Unassembled WGS sequence"/>
</dbReference>
<organism evidence="2 3">
    <name type="scientific">Faecalibacterium prausnitzii</name>
    <dbReference type="NCBI Taxonomy" id="853"/>
    <lineage>
        <taxon>Bacteria</taxon>
        <taxon>Bacillati</taxon>
        <taxon>Bacillota</taxon>
        <taxon>Clostridia</taxon>
        <taxon>Eubacteriales</taxon>
        <taxon>Oscillospiraceae</taxon>
        <taxon>Faecalibacterium</taxon>
    </lineage>
</organism>
<reference evidence="1 4" key="3">
    <citation type="journal article" date="2019" name="Nat. Med.">
        <title>A library of human gut bacterial isolates paired with longitudinal multiomics data enables mechanistic microbiome research.</title>
        <authorList>
            <person name="Poyet M."/>
            <person name="Groussin M."/>
            <person name="Gibbons S.M."/>
            <person name="Avila-Pacheco J."/>
            <person name="Jiang X."/>
            <person name="Kearney S.M."/>
            <person name="Perrotta A.R."/>
            <person name="Berdy B."/>
            <person name="Zhao S."/>
            <person name="Lieberman T.D."/>
            <person name="Swanson P.K."/>
            <person name="Smith M."/>
            <person name="Roesemann S."/>
            <person name="Alexander J.E."/>
            <person name="Rich S.A."/>
            <person name="Livny J."/>
            <person name="Vlamakis H."/>
            <person name="Clish C."/>
            <person name="Bullock K."/>
            <person name="Deik A."/>
            <person name="Scott J."/>
            <person name="Pierce K.A."/>
            <person name="Xavier R.J."/>
            <person name="Alm E.J."/>
        </authorList>
    </citation>
    <scope>NUCLEOTIDE SEQUENCE [LARGE SCALE GENOMIC DNA]</scope>
    <source>
        <strain evidence="1 4">BIOML-B9</strain>
    </source>
</reference>
<reference evidence="2" key="2">
    <citation type="submission" date="2017-07" db="EMBL/GenBank/DDBJ databases">
        <authorList>
            <person name="Sun Z.S."/>
            <person name="Albrecht U."/>
            <person name="Echele G."/>
            <person name="Lee C.C."/>
        </authorList>
    </citation>
    <scope>NUCLEOTIDE SEQUENCE</scope>
    <source>
        <strain evidence="2">CNCM I 4542</strain>
    </source>
</reference>
<evidence type="ECO:0000313" key="4">
    <source>
        <dbReference type="Proteomes" id="UP000477010"/>
    </source>
</evidence>
<dbReference type="EMBL" id="WKQE01000022">
    <property type="protein sequence ID" value="MSC81694.1"/>
    <property type="molecule type" value="Genomic_DNA"/>
</dbReference>
<dbReference type="RefSeq" id="WP_015564767.1">
    <property type="nucleotide sequence ID" value="NZ_JAEKBW010000001.1"/>
</dbReference>
<protein>
    <submittedName>
        <fullName evidence="2">Uncharacterized protein</fullName>
    </submittedName>
</protein>
<sequence>MILAKDDIEKAVSWWAGKLMDHQPHSNGDDSFTSVAVCFLADTMRQSVTLDQLNTFKAALAKSIEEYAKSIQAFGFSIGSDYGPCKMLADAAAEAGIDRANFPFKTTMFFTEKEGVLVRDGYGAPAVRIC</sequence>